<evidence type="ECO:0000256" key="5">
    <source>
        <dbReference type="ARBA" id="ARBA00023136"/>
    </source>
</evidence>
<reference evidence="7 8" key="1">
    <citation type="submission" date="2018-12" db="EMBL/GenBank/DDBJ databases">
        <authorList>
            <person name="Sun L."/>
            <person name="Chen Z."/>
        </authorList>
    </citation>
    <scope>NUCLEOTIDE SEQUENCE [LARGE SCALE GENOMIC DNA]</scope>
    <source>
        <strain evidence="7 8">DSM 15890</strain>
    </source>
</reference>
<keyword evidence="4 6" id="KW-1133">Transmembrane helix</keyword>
<accession>A0A433YAX0</accession>
<feature type="transmembrane region" description="Helical" evidence="6">
    <location>
        <begin position="91"/>
        <end position="116"/>
    </location>
</feature>
<evidence type="ECO:0000256" key="4">
    <source>
        <dbReference type="ARBA" id="ARBA00022989"/>
    </source>
</evidence>
<sequence>MMFFIAAGIVLLNVTIYLVMSRIYRRFHIPILLPALTATVAVVVLLLCFEIPYDTYMIGGQWINKLLGPAVVSLAYPLYKQRHVLRHNLPAILGGTITGLLVGMLSGMLLAAAAGFSKMYVLSMLPKSITTPVAIQISSNLGGDSSLTSVFVMIAGFTGAIGGPYIIKWFRIKSTVGIGIGLGAASHALGTAKALEYGEQSVSMSSVAMTVCAIVGSIVGPLVAWMIYSL</sequence>
<keyword evidence="3 6" id="KW-0812">Transmembrane</keyword>
<evidence type="ECO:0000313" key="7">
    <source>
        <dbReference type="EMBL" id="RUT47000.1"/>
    </source>
</evidence>
<dbReference type="InterPro" id="IPR007300">
    <property type="entry name" value="CidB/LrgB"/>
</dbReference>
<evidence type="ECO:0000256" key="2">
    <source>
        <dbReference type="ARBA" id="ARBA00022475"/>
    </source>
</evidence>
<comment type="caution">
    <text evidence="7">The sequence shown here is derived from an EMBL/GenBank/DDBJ whole genome shotgun (WGS) entry which is preliminary data.</text>
</comment>
<dbReference type="Pfam" id="PF04172">
    <property type="entry name" value="LrgB"/>
    <property type="match status" value="1"/>
</dbReference>
<dbReference type="GO" id="GO:0005886">
    <property type="term" value="C:plasma membrane"/>
    <property type="evidence" value="ECO:0007669"/>
    <property type="project" value="UniProtKB-SubCell"/>
</dbReference>
<keyword evidence="5 6" id="KW-0472">Membrane</keyword>
<dbReference type="Proteomes" id="UP000279446">
    <property type="component" value="Unassembled WGS sequence"/>
</dbReference>
<feature type="transmembrane region" description="Helical" evidence="6">
    <location>
        <begin position="6"/>
        <end position="24"/>
    </location>
</feature>
<feature type="transmembrane region" description="Helical" evidence="6">
    <location>
        <begin position="174"/>
        <end position="195"/>
    </location>
</feature>
<gene>
    <name evidence="7" type="ORF">EJP82_09880</name>
</gene>
<feature type="transmembrane region" description="Helical" evidence="6">
    <location>
        <begin position="59"/>
        <end position="79"/>
    </location>
</feature>
<proteinExistence type="predicted"/>
<dbReference type="EMBL" id="RZNY01000006">
    <property type="protein sequence ID" value="RUT47000.1"/>
    <property type="molecule type" value="Genomic_DNA"/>
</dbReference>
<dbReference type="PANTHER" id="PTHR30249">
    <property type="entry name" value="PUTATIVE SEROTONIN TRANSPORTER"/>
    <property type="match status" value="1"/>
</dbReference>
<dbReference type="PANTHER" id="PTHR30249:SF17">
    <property type="entry name" value="HOLIN-LIKE PROTEIN CIDB"/>
    <property type="match status" value="1"/>
</dbReference>
<dbReference type="OrthoDB" id="9811701at2"/>
<feature type="transmembrane region" description="Helical" evidence="6">
    <location>
        <begin position="31"/>
        <end position="53"/>
    </location>
</feature>
<name>A0A433YAX0_9BACL</name>
<keyword evidence="2" id="KW-1003">Cell membrane</keyword>
<feature type="transmembrane region" description="Helical" evidence="6">
    <location>
        <begin position="147"/>
        <end position="167"/>
    </location>
</feature>
<feature type="transmembrane region" description="Helical" evidence="6">
    <location>
        <begin position="207"/>
        <end position="228"/>
    </location>
</feature>
<evidence type="ECO:0000256" key="1">
    <source>
        <dbReference type="ARBA" id="ARBA00004651"/>
    </source>
</evidence>
<organism evidence="7 8">
    <name type="scientific">Paenibacillus anaericanus</name>
    <dbReference type="NCBI Taxonomy" id="170367"/>
    <lineage>
        <taxon>Bacteria</taxon>
        <taxon>Bacillati</taxon>
        <taxon>Bacillota</taxon>
        <taxon>Bacilli</taxon>
        <taxon>Bacillales</taxon>
        <taxon>Paenibacillaceae</taxon>
        <taxon>Paenibacillus</taxon>
    </lineage>
</organism>
<evidence type="ECO:0000256" key="6">
    <source>
        <dbReference type="SAM" id="Phobius"/>
    </source>
</evidence>
<keyword evidence="8" id="KW-1185">Reference proteome</keyword>
<dbReference type="AlphaFoldDB" id="A0A433YAX0"/>
<comment type="subcellular location">
    <subcellularLocation>
        <location evidence="1">Cell membrane</location>
        <topology evidence="1">Multi-pass membrane protein</topology>
    </subcellularLocation>
</comment>
<evidence type="ECO:0000313" key="8">
    <source>
        <dbReference type="Proteomes" id="UP000279446"/>
    </source>
</evidence>
<protein>
    <submittedName>
        <fullName evidence="7">LrgB family protein</fullName>
    </submittedName>
</protein>
<evidence type="ECO:0000256" key="3">
    <source>
        <dbReference type="ARBA" id="ARBA00022692"/>
    </source>
</evidence>